<reference evidence="2 3" key="1">
    <citation type="journal article" date="2016" name="Nat. Commun.">
        <title>Thousands of microbial genomes shed light on interconnected biogeochemical processes in an aquifer system.</title>
        <authorList>
            <person name="Anantharaman K."/>
            <person name="Brown C.T."/>
            <person name="Hug L.A."/>
            <person name="Sharon I."/>
            <person name="Castelle C.J."/>
            <person name="Probst A.J."/>
            <person name="Thomas B.C."/>
            <person name="Singh A."/>
            <person name="Wilkins M.J."/>
            <person name="Karaoz U."/>
            <person name="Brodie E.L."/>
            <person name="Williams K.H."/>
            <person name="Hubbard S.S."/>
            <person name="Banfield J.F."/>
        </authorList>
    </citation>
    <scope>NUCLEOTIDE SEQUENCE [LARGE SCALE GENOMIC DNA]</scope>
</reference>
<dbReference type="STRING" id="1797727.A3B51_00510"/>
<evidence type="ECO:0000313" key="3">
    <source>
        <dbReference type="Proteomes" id="UP000176780"/>
    </source>
</evidence>
<feature type="region of interest" description="Disordered" evidence="1">
    <location>
        <begin position="1"/>
        <end position="28"/>
    </location>
</feature>
<gene>
    <name evidence="2" type="ORF">A3B51_00510</name>
</gene>
<sequence>MNDIPESRRGPSPGESPENQRLSLENVPKNASRIIESMIDEMQISTEDRSPEEARALATKVIDALNYCTAAGGKLSNKELSERILDTALSMAIDRDEIDVAYELRAIGDTIGILARRRKRINGMLQEQTYKPTTELESELDNQ</sequence>
<protein>
    <submittedName>
        <fullName evidence="2">Uncharacterized protein</fullName>
    </submittedName>
</protein>
<evidence type="ECO:0000313" key="2">
    <source>
        <dbReference type="EMBL" id="OGE04948.1"/>
    </source>
</evidence>
<evidence type="ECO:0000256" key="1">
    <source>
        <dbReference type="SAM" id="MobiDB-lite"/>
    </source>
</evidence>
<proteinExistence type="predicted"/>
<dbReference type="Proteomes" id="UP000176780">
    <property type="component" value="Unassembled WGS sequence"/>
</dbReference>
<accession>A0A1F5HLD3</accession>
<name>A0A1F5HLD3_9BACT</name>
<comment type="caution">
    <text evidence="2">The sequence shown here is derived from an EMBL/GenBank/DDBJ whole genome shotgun (WGS) entry which is preliminary data.</text>
</comment>
<dbReference type="EMBL" id="MFBQ01000015">
    <property type="protein sequence ID" value="OGE04948.1"/>
    <property type="molecule type" value="Genomic_DNA"/>
</dbReference>
<organism evidence="2 3">
    <name type="scientific">Candidatus Curtissbacteria bacterium RIFCSPLOWO2_01_FULL_41_18</name>
    <dbReference type="NCBI Taxonomy" id="1797727"/>
    <lineage>
        <taxon>Bacteria</taxon>
        <taxon>Candidatus Curtissiibacteriota</taxon>
    </lineage>
</organism>
<dbReference type="AlphaFoldDB" id="A0A1F5HLD3"/>